<dbReference type="RefSeq" id="WP_034236140.1">
    <property type="nucleotide sequence ID" value="NZ_BMWP01000049.1"/>
</dbReference>
<sequence length="531" mass="60110">MKKIRLIIIVIFIPIFYACENQKKVKDIVKKRPNVVFILVDDLGLNDLGVTGSTYYETPNVDRLAEEGVIFTQGYAASRVCSPSRASIMTGKFTARHGITDWIGAASGTEWRKHNRHDKLLPAEYVHNLPKSDITIAEAMRDAGYKTFFAGKWHLGGEGSNPEDHGFEINKGGWDKGSPMGGYFSPWDNPSLPNEKKGENLTMRLGNETANFIMQHKDSTFFAFLSFYAVHGPIQTTEEKWQKYRDKAEAQGILENGYKMERVLPIRQVQDNPIYAGLVESMDDAVGVVLKAIKDSGLEENTIVVFTSDNGGVASGDAFSTSNLPLRGGKGYQWEGGIREPYFIKVPWLNNGGSRSDFPVTGTDFFPTLLDLATVDLLPEQHLDGISLRPILEGKQMDIDRPLFWHYPHYGNQGGNPSSIIREKNWKLIHYWEDGSEELYDLDSDQSEQFDVSASNPEITKELSNKLLSWLEEVGANLPVKDLEYDSKLAEKRHNKTINEKWPELEEERIKFLSKDFKPNEDWWGSRLTED</sequence>
<dbReference type="Gene3D" id="3.30.1120.10">
    <property type="match status" value="1"/>
</dbReference>
<keyword evidence="4" id="KW-0732">Signal</keyword>
<dbReference type="CDD" id="cd16144">
    <property type="entry name" value="ARS_like"/>
    <property type="match status" value="1"/>
</dbReference>
<protein>
    <submittedName>
        <fullName evidence="8">Sulfatase</fullName>
    </submittedName>
</protein>
<dbReference type="PROSITE" id="PS51257">
    <property type="entry name" value="PROKAR_LIPOPROTEIN"/>
    <property type="match status" value="1"/>
</dbReference>
<evidence type="ECO:0000256" key="4">
    <source>
        <dbReference type="ARBA" id="ARBA00022729"/>
    </source>
</evidence>
<dbReference type="PANTHER" id="PTHR42693:SF42">
    <property type="entry name" value="ARYLSULFATASE G"/>
    <property type="match status" value="1"/>
</dbReference>
<dbReference type="GO" id="GO:0004065">
    <property type="term" value="F:arylsulfatase activity"/>
    <property type="evidence" value="ECO:0007669"/>
    <property type="project" value="TreeGrafter"/>
</dbReference>
<evidence type="ECO:0000256" key="3">
    <source>
        <dbReference type="ARBA" id="ARBA00022723"/>
    </source>
</evidence>
<keyword evidence="3" id="KW-0479">Metal-binding</keyword>
<keyword evidence="6" id="KW-0106">Calcium</keyword>
<evidence type="ECO:0000256" key="2">
    <source>
        <dbReference type="ARBA" id="ARBA00008779"/>
    </source>
</evidence>
<dbReference type="InterPro" id="IPR000917">
    <property type="entry name" value="Sulfatase_N"/>
</dbReference>
<evidence type="ECO:0000313" key="8">
    <source>
        <dbReference type="EMBL" id="GGW51103.1"/>
    </source>
</evidence>
<evidence type="ECO:0000256" key="1">
    <source>
        <dbReference type="ARBA" id="ARBA00001913"/>
    </source>
</evidence>
<reference evidence="8" key="2">
    <citation type="submission" date="2020-09" db="EMBL/GenBank/DDBJ databases">
        <authorList>
            <person name="Sun Q."/>
            <person name="Kim S."/>
        </authorList>
    </citation>
    <scope>NUCLEOTIDE SEQUENCE</scope>
    <source>
        <strain evidence="8">KCTC 12113</strain>
    </source>
</reference>
<dbReference type="PROSITE" id="PS00149">
    <property type="entry name" value="SULFATASE_2"/>
    <property type="match status" value="1"/>
</dbReference>
<dbReference type="EMBL" id="BMWP01000049">
    <property type="protein sequence ID" value="GGW51103.1"/>
    <property type="molecule type" value="Genomic_DNA"/>
</dbReference>
<evidence type="ECO:0000313" key="9">
    <source>
        <dbReference type="Proteomes" id="UP000634668"/>
    </source>
</evidence>
<gene>
    <name evidence="8" type="ORF">GCM10007383_38340</name>
</gene>
<evidence type="ECO:0000256" key="6">
    <source>
        <dbReference type="ARBA" id="ARBA00022837"/>
    </source>
</evidence>
<comment type="caution">
    <text evidence="8">The sequence shown here is derived from an EMBL/GenBank/DDBJ whole genome shotgun (WGS) entry which is preliminary data.</text>
</comment>
<dbReference type="InterPro" id="IPR050738">
    <property type="entry name" value="Sulfatase"/>
</dbReference>
<evidence type="ECO:0000259" key="7">
    <source>
        <dbReference type="Pfam" id="PF00884"/>
    </source>
</evidence>
<comment type="cofactor">
    <cofactor evidence="1">
        <name>Ca(2+)</name>
        <dbReference type="ChEBI" id="CHEBI:29108"/>
    </cofactor>
</comment>
<keyword evidence="9" id="KW-1185">Reference proteome</keyword>
<dbReference type="InterPro" id="IPR017850">
    <property type="entry name" value="Alkaline_phosphatase_core_sf"/>
</dbReference>
<proteinExistence type="inferred from homology"/>
<evidence type="ECO:0000256" key="5">
    <source>
        <dbReference type="ARBA" id="ARBA00022801"/>
    </source>
</evidence>
<dbReference type="InterPro" id="IPR024607">
    <property type="entry name" value="Sulfatase_CS"/>
</dbReference>
<feature type="domain" description="Sulfatase N-terminal" evidence="7">
    <location>
        <begin position="33"/>
        <end position="374"/>
    </location>
</feature>
<comment type="similarity">
    <text evidence="2">Belongs to the sulfatase family.</text>
</comment>
<dbReference type="PANTHER" id="PTHR42693">
    <property type="entry name" value="ARYLSULFATASE FAMILY MEMBER"/>
    <property type="match status" value="1"/>
</dbReference>
<reference evidence="8" key="1">
    <citation type="journal article" date="2014" name="Int. J. Syst. Evol. Microbiol.">
        <title>Complete genome sequence of Corynebacterium casei LMG S-19264T (=DSM 44701T), isolated from a smear-ripened cheese.</title>
        <authorList>
            <consortium name="US DOE Joint Genome Institute (JGI-PGF)"/>
            <person name="Walter F."/>
            <person name="Albersmeier A."/>
            <person name="Kalinowski J."/>
            <person name="Ruckert C."/>
        </authorList>
    </citation>
    <scope>NUCLEOTIDE SEQUENCE</scope>
    <source>
        <strain evidence="8">KCTC 12113</strain>
    </source>
</reference>
<dbReference type="Proteomes" id="UP000634668">
    <property type="component" value="Unassembled WGS sequence"/>
</dbReference>
<dbReference type="FunFam" id="3.40.720.10:FF:000065">
    <property type="entry name" value="Arylsulfatase A"/>
    <property type="match status" value="1"/>
</dbReference>
<accession>A0A918J6B3</accession>
<dbReference type="SUPFAM" id="SSF53649">
    <property type="entry name" value="Alkaline phosphatase-like"/>
    <property type="match status" value="1"/>
</dbReference>
<dbReference type="AlphaFoldDB" id="A0A918J6B3"/>
<dbReference type="Pfam" id="PF00884">
    <property type="entry name" value="Sulfatase"/>
    <property type="match status" value="1"/>
</dbReference>
<dbReference type="Gene3D" id="3.40.720.10">
    <property type="entry name" value="Alkaline Phosphatase, subunit A"/>
    <property type="match status" value="1"/>
</dbReference>
<dbReference type="GO" id="GO:0046872">
    <property type="term" value="F:metal ion binding"/>
    <property type="evidence" value="ECO:0007669"/>
    <property type="project" value="UniProtKB-KW"/>
</dbReference>
<keyword evidence="5" id="KW-0378">Hydrolase</keyword>
<name>A0A918J6B3_9FLAO</name>
<organism evidence="8 9">
    <name type="scientific">Arenibacter certesii</name>
    <dbReference type="NCBI Taxonomy" id="228955"/>
    <lineage>
        <taxon>Bacteria</taxon>
        <taxon>Pseudomonadati</taxon>
        <taxon>Bacteroidota</taxon>
        <taxon>Flavobacteriia</taxon>
        <taxon>Flavobacteriales</taxon>
        <taxon>Flavobacteriaceae</taxon>
        <taxon>Arenibacter</taxon>
    </lineage>
</organism>